<accession>A0ABQ5NYS0</accession>
<name>A0ABQ5NYS0_9ACTN</name>
<evidence type="ECO:0000259" key="1">
    <source>
        <dbReference type="Pfam" id="PF13191"/>
    </source>
</evidence>
<dbReference type="PANTHER" id="PTHR10039">
    <property type="entry name" value="AMELOGENIN"/>
    <property type="match status" value="1"/>
</dbReference>
<dbReference type="InterPro" id="IPR027417">
    <property type="entry name" value="P-loop_NTPase"/>
</dbReference>
<dbReference type="EMBL" id="BSBI01000005">
    <property type="protein sequence ID" value="GLF95509.1"/>
    <property type="molecule type" value="Genomic_DNA"/>
</dbReference>
<reference evidence="2 3" key="1">
    <citation type="submission" date="2022-10" db="EMBL/GenBank/DDBJ databases">
        <title>Draft genome sequence of Streptomyces sp. YSPA8.</title>
        <authorList>
            <person name="Moriuchi R."/>
            <person name="Dohra H."/>
            <person name="Yamamura H."/>
            <person name="Kodani S."/>
        </authorList>
    </citation>
    <scope>NUCLEOTIDE SEQUENCE [LARGE SCALE GENOMIC DNA]</scope>
    <source>
        <strain evidence="2 3">YSPA8</strain>
    </source>
</reference>
<dbReference type="PANTHER" id="PTHR10039:SF5">
    <property type="entry name" value="NACHT DOMAIN-CONTAINING PROTEIN"/>
    <property type="match status" value="1"/>
</dbReference>
<comment type="caution">
    <text evidence="2">The sequence shown here is derived from an EMBL/GenBank/DDBJ whole genome shotgun (WGS) entry which is preliminary data.</text>
</comment>
<protein>
    <submittedName>
        <fullName evidence="2">NACHT domain-containing protein</fullName>
    </submittedName>
</protein>
<dbReference type="Proteomes" id="UP001291653">
    <property type="component" value="Unassembled WGS sequence"/>
</dbReference>
<evidence type="ECO:0000313" key="3">
    <source>
        <dbReference type="Proteomes" id="UP001291653"/>
    </source>
</evidence>
<dbReference type="InterPro" id="IPR041664">
    <property type="entry name" value="AAA_16"/>
</dbReference>
<dbReference type="SUPFAM" id="SSF52540">
    <property type="entry name" value="P-loop containing nucleoside triphosphate hydrolases"/>
    <property type="match status" value="1"/>
</dbReference>
<gene>
    <name evidence="2" type="ORF">SYYSPA8_14450</name>
</gene>
<dbReference type="Gene3D" id="3.40.50.300">
    <property type="entry name" value="P-loop containing nucleotide triphosphate hydrolases"/>
    <property type="match status" value="1"/>
</dbReference>
<dbReference type="Pfam" id="PF13191">
    <property type="entry name" value="AAA_16"/>
    <property type="match status" value="1"/>
</dbReference>
<proteinExistence type="predicted"/>
<feature type="domain" description="Orc1-like AAA ATPase" evidence="1">
    <location>
        <begin position="275"/>
        <end position="397"/>
    </location>
</feature>
<keyword evidence="3" id="KW-1185">Reference proteome</keyword>
<organism evidence="2 3">
    <name type="scientific">Streptomyces yaizuensis</name>
    <dbReference type="NCBI Taxonomy" id="2989713"/>
    <lineage>
        <taxon>Bacteria</taxon>
        <taxon>Bacillati</taxon>
        <taxon>Actinomycetota</taxon>
        <taxon>Actinomycetes</taxon>
        <taxon>Kitasatosporales</taxon>
        <taxon>Streptomycetaceae</taxon>
        <taxon>Streptomyces</taxon>
    </lineage>
</organism>
<dbReference type="RefSeq" id="WP_323447568.1">
    <property type="nucleotide sequence ID" value="NZ_BSBI01000005.1"/>
</dbReference>
<sequence length="1749" mass="186655">MDLRPTHLGYAYQDLLTALRLVDLAVGRARSVLVDTKMFAGDRFDDITCEWADGSRERLQIKHTSHDRALSLKSFTKDQRGLQLDLLFSSVNQDLQTDPGTSHRLVVRDTEPDDLGLSRVLQPLSASSDPGPALPGLSSRRFRFSATALREHEPWRSILVDVGDDLLSNACASLIVDTGVPACSLNVREPGPAEAALLHRVREELGAGRPPNRDRAPEDVALALIEAAKEARARAGTVALEGLAPRMALRVDFGAAQEGRPVDRAAEVTRPAVLTGMMAAVESAARSGGVVVITGGPGVGKSWLSEQLGDALRDTWVAARHHCWLGSDDERLRDRVLTEVVIGSLLHQLQTAVPEAVAQIRPRYAATSETLSAAVAAVRSLVPDQPVALIVDGLDHVSRVLGSITGSAFQQHSDPAASLVEELAALSLPPGVVLVLASQPGLHLQALGDRAEHLTVPALDRGELYTLADRLGVLSALAESGSEQPSADLAEAAVGLIDERSRGNALYATYLCRQALGPTPVVASLSVRDIAEDPLERLRAVPSSAQDLDDYYDYLLKGLTSEQRQAVSMLAICDFAVTAQELGEIFPLPGPLLGAALTSVAPIVAQQPGIGGLKIHHESFSRFIRKIDNNQGWVELVRKQAAAWLTGRGFFTDPRAFRHLPELLSALGQDEELASHIAPDFLSRAIAGLQPPQAIVHTLTVAAQRAAARNDWPTLVRCVELSRARVTYEEEGLPGSLVPYADVLVTLCGADRVAASLMYEGERTMMARWGLQLCAAVDHAGLAAPWETYLAAWDEERDDNVRYGSDVDDAVFLAELRGRIRQPRRNTNGDAAPRPVAQRVAHFLDQENLRTVERALGVVLECLGHKALMASVELIERADRRVAILLCLADARADAGGELPSARMLAVAAWASGPCDPRRLLRHGVPVADLVHDVFSRGITDVLEKATREVLADHASDLPTPVNRWLSLLAVAHASDPQATARLLPLCEGVGFYRAWLRFTVATLGLRHDVEAGVIPSETASLTARVALEQLAQHNQPFAGRPKASDLGAIHGLVREVLHDAVAVLRDQDVALGITALQSISHGTTTSLMGMAGSGPLVMTELVSLLAESVGRVGAGVVRELMDTLRAAQAGRRALYAEDADFELEMARVSLACGDLPAAQECWDRAARFMGAYGGHKDVTISELLDPLTQLLQTEPARARESLARVQSLSYLVSQHTNGRGGTSGIPHRWWGLLARLDPQAAAQLGARVLLAEPGLPDARVEEAHHQLLATQVETADPVILAALRIAAGHAGRSLDTDIALLRRLANLPRDDAARAQRLLPVLANAITATYDDQSLVSTSRGAGGTPAMALSAAAQQCGGEGRPMWSRKQAKAKASRDWSGPEGRYATDAYLHAQQRPTLPEGAAGALAAVRDYDDKPYKGPPGPRWSADALANAVGWRLLEIADRHGTDAVTRLLHRLAEDTSVFKPREVLADIATGLCLRQEAAPDALGPLAATASVLAFTTIRGGGGWHSFAGKERTDLWQQARKADPTLAAGLLASQVARAVAGASYDRTFGVSQALVSAFAAQAPLDRTPGADAFSCWDAAYEVIAHRLPGEAPLDDGVYQPSPEPATQHDIDTALCTLALATLALPERGDKRRALIATTVLLASRPGQAQTALANVLPFSLGAGPLTWLLSVLRDHLPPGPLDAALLDRLVALCGSDMLSVRAEASAILKSAGHQPPPPPATPAHPTLTRAVSAVFSRREGTS</sequence>
<evidence type="ECO:0000313" key="2">
    <source>
        <dbReference type="EMBL" id="GLF95509.1"/>
    </source>
</evidence>